<keyword evidence="1" id="KW-0805">Transcription regulation</keyword>
<dbReference type="PROSITE" id="PS51063">
    <property type="entry name" value="HTH_CRP_2"/>
    <property type="match status" value="1"/>
</dbReference>
<sequence>MLSVAGRFIRAMVAWTARRGEAVVGIMSSVDTSELLGLLPAGSLFADCTAEELSHILARAKPRRFLAGAEILSQGEEGDALFILVSGVARVSVIAANGREIVLDYAEAGEILGEIAMIDGGDRTASVHAFTDCEALRLDRPAFETAMIEQPAMALRVMRALARRLRQTNLTIEAERAYTSGPRLARFLLRLMIGEGDKNGGSQLKLALSQGELGNFAGMSREQINRQLSAWVDCNIVALNQGKVTIVDRNALIDIAEEC</sequence>
<dbReference type="GO" id="GO:0005829">
    <property type="term" value="C:cytosol"/>
    <property type="evidence" value="ECO:0007669"/>
    <property type="project" value="TreeGrafter"/>
</dbReference>
<dbReference type="CDD" id="cd00038">
    <property type="entry name" value="CAP_ED"/>
    <property type="match status" value="1"/>
</dbReference>
<organism evidence="6 7">
    <name type="scientific">Croceicoccus pelagius</name>
    <dbReference type="NCBI Taxonomy" id="1703341"/>
    <lineage>
        <taxon>Bacteria</taxon>
        <taxon>Pseudomonadati</taxon>
        <taxon>Pseudomonadota</taxon>
        <taxon>Alphaproteobacteria</taxon>
        <taxon>Sphingomonadales</taxon>
        <taxon>Erythrobacteraceae</taxon>
        <taxon>Croceicoccus</taxon>
    </lineage>
</organism>
<dbReference type="Pfam" id="PF00027">
    <property type="entry name" value="cNMP_binding"/>
    <property type="match status" value="1"/>
</dbReference>
<feature type="domain" description="Cyclic nucleotide-binding" evidence="4">
    <location>
        <begin position="44"/>
        <end position="164"/>
    </location>
</feature>
<dbReference type="InterPro" id="IPR018488">
    <property type="entry name" value="cNMP-bd_CS"/>
</dbReference>
<dbReference type="Pfam" id="PF13545">
    <property type="entry name" value="HTH_Crp_2"/>
    <property type="match status" value="1"/>
</dbReference>
<dbReference type="SUPFAM" id="SSF51206">
    <property type="entry name" value="cAMP-binding domain-like"/>
    <property type="match status" value="1"/>
</dbReference>
<evidence type="ECO:0000313" key="6">
    <source>
        <dbReference type="EMBL" id="GGD46368.1"/>
    </source>
</evidence>
<protein>
    <submittedName>
        <fullName evidence="6">Transcriptional regulator</fullName>
    </submittedName>
</protein>
<dbReference type="PANTHER" id="PTHR24567">
    <property type="entry name" value="CRP FAMILY TRANSCRIPTIONAL REGULATORY PROTEIN"/>
    <property type="match status" value="1"/>
</dbReference>
<dbReference type="InterPro" id="IPR012318">
    <property type="entry name" value="HTH_CRP"/>
</dbReference>
<dbReference type="AlphaFoldDB" id="A0A916YHX7"/>
<evidence type="ECO:0000259" key="4">
    <source>
        <dbReference type="PROSITE" id="PS50042"/>
    </source>
</evidence>
<proteinExistence type="predicted"/>
<gene>
    <name evidence="6" type="ORF">GCM10010989_20770</name>
</gene>
<dbReference type="SMART" id="SM00419">
    <property type="entry name" value="HTH_CRP"/>
    <property type="match status" value="1"/>
</dbReference>
<keyword evidence="3" id="KW-0804">Transcription</keyword>
<dbReference type="SMART" id="SM00100">
    <property type="entry name" value="cNMP"/>
    <property type="match status" value="1"/>
</dbReference>
<accession>A0A916YHX7</accession>
<evidence type="ECO:0000259" key="5">
    <source>
        <dbReference type="PROSITE" id="PS51063"/>
    </source>
</evidence>
<keyword evidence="7" id="KW-1185">Reference proteome</keyword>
<dbReference type="GO" id="GO:0003677">
    <property type="term" value="F:DNA binding"/>
    <property type="evidence" value="ECO:0007669"/>
    <property type="project" value="UniProtKB-KW"/>
</dbReference>
<reference evidence="6 7" key="1">
    <citation type="journal article" date="2014" name="Int. J. Syst. Evol. Microbiol.">
        <title>Complete genome sequence of Corynebacterium casei LMG S-19264T (=DSM 44701T), isolated from a smear-ripened cheese.</title>
        <authorList>
            <consortium name="US DOE Joint Genome Institute (JGI-PGF)"/>
            <person name="Walter F."/>
            <person name="Albersmeier A."/>
            <person name="Kalinowski J."/>
            <person name="Ruckert C."/>
        </authorList>
    </citation>
    <scope>NUCLEOTIDE SEQUENCE [LARGE SCALE GENOMIC DNA]</scope>
    <source>
        <strain evidence="6 7">CGMCC 1.15358</strain>
    </source>
</reference>
<dbReference type="Gene3D" id="1.10.10.10">
    <property type="entry name" value="Winged helix-like DNA-binding domain superfamily/Winged helix DNA-binding domain"/>
    <property type="match status" value="1"/>
</dbReference>
<dbReference type="InterPro" id="IPR014710">
    <property type="entry name" value="RmlC-like_jellyroll"/>
</dbReference>
<dbReference type="RefSeq" id="WP_229660363.1">
    <property type="nucleotide sequence ID" value="NZ_BMIO01000006.1"/>
</dbReference>
<dbReference type="InterPro" id="IPR036390">
    <property type="entry name" value="WH_DNA-bd_sf"/>
</dbReference>
<comment type="caution">
    <text evidence="6">The sequence shown here is derived from an EMBL/GenBank/DDBJ whole genome shotgun (WGS) entry which is preliminary data.</text>
</comment>
<dbReference type="Gene3D" id="2.60.120.10">
    <property type="entry name" value="Jelly Rolls"/>
    <property type="match status" value="1"/>
</dbReference>
<dbReference type="PANTHER" id="PTHR24567:SF68">
    <property type="entry name" value="DNA-BINDING TRANSCRIPTIONAL DUAL REGULATOR CRP"/>
    <property type="match status" value="1"/>
</dbReference>
<dbReference type="EMBL" id="BMIO01000006">
    <property type="protein sequence ID" value="GGD46368.1"/>
    <property type="molecule type" value="Genomic_DNA"/>
</dbReference>
<evidence type="ECO:0000256" key="2">
    <source>
        <dbReference type="ARBA" id="ARBA00023125"/>
    </source>
</evidence>
<dbReference type="Proteomes" id="UP000598997">
    <property type="component" value="Unassembled WGS sequence"/>
</dbReference>
<dbReference type="InterPro" id="IPR000595">
    <property type="entry name" value="cNMP-bd_dom"/>
</dbReference>
<keyword evidence="2" id="KW-0238">DNA-binding</keyword>
<feature type="domain" description="HTH crp-type" evidence="5">
    <location>
        <begin position="178"/>
        <end position="250"/>
    </location>
</feature>
<dbReference type="InterPro" id="IPR050397">
    <property type="entry name" value="Env_Response_Regulators"/>
</dbReference>
<dbReference type="SUPFAM" id="SSF46785">
    <property type="entry name" value="Winged helix' DNA-binding domain"/>
    <property type="match status" value="1"/>
</dbReference>
<evidence type="ECO:0000256" key="3">
    <source>
        <dbReference type="ARBA" id="ARBA00023163"/>
    </source>
</evidence>
<dbReference type="PROSITE" id="PS00889">
    <property type="entry name" value="CNMP_BINDING_2"/>
    <property type="match status" value="1"/>
</dbReference>
<dbReference type="InterPro" id="IPR036388">
    <property type="entry name" value="WH-like_DNA-bd_sf"/>
</dbReference>
<dbReference type="PROSITE" id="PS50042">
    <property type="entry name" value="CNMP_BINDING_3"/>
    <property type="match status" value="1"/>
</dbReference>
<name>A0A916YHX7_9SPHN</name>
<evidence type="ECO:0000256" key="1">
    <source>
        <dbReference type="ARBA" id="ARBA00023015"/>
    </source>
</evidence>
<evidence type="ECO:0000313" key="7">
    <source>
        <dbReference type="Proteomes" id="UP000598997"/>
    </source>
</evidence>
<dbReference type="InterPro" id="IPR018490">
    <property type="entry name" value="cNMP-bd_dom_sf"/>
</dbReference>
<dbReference type="GO" id="GO:0003700">
    <property type="term" value="F:DNA-binding transcription factor activity"/>
    <property type="evidence" value="ECO:0007669"/>
    <property type="project" value="TreeGrafter"/>
</dbReference>